<proteinExistence type="inferred from homology"/>
<gene>
    <name evidence="9" type="ORF">CSSPJE1EN1_LOCUS6905</name>
</gene>
<keyword evidence="5" id="KW-0804">Transcription</keyword>
<dbReference type="InterPro" id="IPR001471">
    <property type="entry name" value="AP2/ERF_dom"/>
</dbReference>
<comment type="subcellular location">
    <subcellularLocation>
        <location evidence="1">Nucleus</location>
    </subcellularLocation>
</comment>
<evidence type="ECO:0000256" key="1">
    <source>
        <dbReference type="ARBA" id="ARBA00004123"/>
    </source>
</evidence>
<dbReference type="InterPro" id="IPR036955">
    <property type="entry name" value="AP2/ERF_dom_sf"/>
</dbReference>
<protein>
    <recommendedName>
        <fullName evidence="8">AP2/ERF domain-containing protein</fullName>
    </recommendedName>
</protein>
<dbReference type="PROSITE" id="PS51032">
    <property type="entry name" value="AP2_ERF"/>
    <property type="match status" value="1"/>
</dbReference>
<keyword evidence="10" id="KW-1185">Reference proteome</keyword>
<feature type="domain" description="AP2/ERF" evidence="8">
    <location>
        <begin position="204"/>
        <end position="265"/>
    </location>
</feature>
<evidence type="ECO:0000256" key="7">
    <source>
        <dbReference type="ARBA" id="ARBA00024343"/>
    </source>
</evidence>
<dbReference type="SMART" id="SM00380">
    <property type="entry name" value="AP2"/>
    <property type="match status" value="1"/>
</dbReference>
<dbReference type="SUPFAM" id="SSF54171">
    <property type="entry name" value="DNA-binding domain"/>
    <property type="match status" value="1"/>
</dbReference>
<comment type="similarity">
    <text evidence="7">Belongs to the AP2/ERF transcription factor family. ERF subfamily.</text>
</comment>
<keyword evidence="6" id="KW-0539">Nucleus</keyword>
<evidence type="ECO:0000256" key="5">
    <source>
        <dbReference type="ARBA" id="ARBA00023163"/>
    </source>
</evidence>
<dbReference type="InterPro" id="IPR016177">
    <property type="entry name" value="DNA-bd_dom_sf"/>
</dbReference>
<evidence type="ECO:0000313" key="10">
    <source>
        <dbReference type="Proteomes" id="UP001497444"/>
    </source>
</evidence>
<accession>A0ABP0W3S7</accession>
<dbReference type="InterPro" id="IPR045277">
    <property type="entry name" value="DRE1A-I"/>
</dbReference>
<name>A0ABP0W3S7_9BRYO</name>
<evidence type="ECO:0000256" key="3">
    <source>
        <dbReference type="ARBA" id="ARBA00023125"/>
    </source>
</evidence>
<evidence type="ECO:0000256" key="4">
    <source>
        <dbReference type="ARBA" id="ARBA00023159"/>
    </source>
</evidence>
<keyword evidence="2" id="KW-0805">Transcription regulation</keyword>
<keyword evidence="3" id="KW-0238">DNA-binding</keyword>
<dbReference type="PANTHER" id="PTHR31839:SF2">
    <property type="entry name" value="DEHYDRATION-RESPONSIVE ELEMENT-BINDING PROTEIN 1D"/>
    <property type="match status" value="1"/>
</dbReference>
<evidence type="ECO:0000256" key="6">
    <source>
        <dbReference type="ARBA" id="ARBA00023242"/>
    </source>
</evidence>
<evidence type="ECO:0000313" key="9">
    <source>
        <dbReference type="EMBL" id="CAK9261427.1"/>
    </source>
</evidence>
<evidence type="ECO:0000259" key="8">
    <source>
        <dbReference type="PROSITE" id="PS51032"/>
    </source>
</evidence>
<dbReference type="Proteomes" id="UP001497444">
    <property type="component" value="Chromosome 14"/>
</dbReference>
<dbReference type="PANTHER" id="PTHR31839">
    <property type="entry name" value="DEHYDRATION-RESPONSIVE ELEMENT-BINDING PROTEIN 1D"/>
    <property type="match status" value="1"/>
</dbReference>
<sequence>MVFDAEGLRFAVEYVTRVANDFSSTNMVFIKNCSLLLREIRVNPQAPANESIHSESTWQPSASLHSDSVMSFETEELTEELVHFRGRDPVSAYPLIHLTREFGCSIQQGWVSSSLRETIPGPFKFLYRLLDSLAALLMLIRVFDHRLVSLEDLPRFQLVIQFEVYDLTSSERVKRGVRRAWLIGETLALETGSGQNRPNIHRSKYKGVRFRPSRSRTKPWTAEVKPPMEKNKVWIDDCNTPEAAAHAYDVAAFYYGKGNKALNFEHTPRFLPKTLEYSCEKEKKHAIQEQARHLRRNPLFYLIHQLPYELLFCFVIWELYPFQGQPQIRLALLVVELMRLIRKDSSVIPFWKWVSINEEIAHFHPPIPQLLESIDFLIKKILQQNQGYDDTLKPVFEFFFLWYIFRELPLEAEDPTKDIPLTFQFIGWVRINLVTPQATSMEAKHLPASHPQCNLRSIISVEIDPRAPQMSSMAMEAEDPLVNIPPQCNTLSMHYPHEQRQGTLEQDLIISHKFSLESQHLTYQDATPEEQVVQSSIVEQNATIVLSTPVAAIVETSLLPSPPLDVEIPNEGFQTGDLYEDIQEGSMSGQMTSTLGTLSNFHPLPFSCFSPFSTGAQTQSSTFMEPDVGKDLMMPIPSSMEVGDCHPKCNNLVVPLPPSHDYTQDALKQYLRNLDELPLECEQLAFQFTSPEEDECIKSPTVDQAATEFLDLDDGEALATLLERPQHDLLGDIGDWVAFVEATPMEGCNPDINDMVLTSVPGHLEGNEFNSLCESEHVMEPPHPFPFSQQPFVQFDEYL</sequence>
<organism evidence="9 10">
    <name type="scientific">Sphagnum jensenii</name>
    <dbReference type="NCBI Taxonomy" id="128206"/>
    <lineage>
        <taxon>Eukaryota</taxon>
        <taxon>Viridiplantae</taxon>
        <taxon>Streptophyta</taxon>
        <taxon>Embryophyta</taxon>
        <taxon>Bryophyta</taxon>
        <taxon>Sphagnophytina</taxon>
        <taxon>Sphagnopsida</taxon>
        <taxon>Sphagnales</taxon>
        <taxon>Sphagnaceae</taxon>
        <taxon>Sphagnum</taxon>
    </lineage>
</organism>
<evidence type="ECO:0000256" key="2">
    <source>
        <dbReference type="ARBA" id="ARBA00023015"/>
    </source>
</evidence>
<keyword evidence="4" id="KW-0010">Activator</keyword>
<reference evidence="9" key="1">
    <citation type="submission" date="2024-02" db="EMBL/GenBank/DDBJ databases">
        <authorList>
            <consortium name="ELIXIR-Norway"/>
            <consortium name="Elixir Norway"/>
        </authorList>
    </citation>
    <scope>NUCLEOTIDE SEQUENCE</scope>
</reference>
<dbReference type="EMBL" id="OZ020109">
    <property type="protein sequence ID" value="CAK9261427.1"/>
    <property type="molecule type" value="Genomic_DNA"/>
</dbReference>
<dbReference type="Gene3D" id="3.30.730.10">
    <property type="entry name" value="AP2/ERF domain"/>
    <property type="match status" value="1"/>
</dbReference>